<feature type="signal peptide" evidence="1">
    <location>
        <begin position="1"/>
        <end position="18"/>
    </location>
</feature>
<keyword evidence="3" id="KW-1185">Reference proteome</keyword>
<proteinExistence type="predicted"/>
<feature type="chain" id="PRO_5030060101" evidence="1">
    <location>
        <begin position="19"/>
        <end position="140"/>
    </location>
</feature>
<dbReference type="AlphaFoldDB" id="A0A2X0KX60"/>
<evidence type="ECO:0000313" key="3">
    <source>
        <dbReference type="Proteomes" id="UP000249723"/>
    </source>
</evidence>
<sequence>MVGYNLLILASLAVNSAASIVPRMSHCQKDCGTAVFESTDCTGWDKIRCICEDTVFTDRLVECLNATPGCAKEVPSIKRQLCSKCMKAKTDANHRPYGRSRFAFTPSNSPCIPLPSRTCRASASASRCSRPEGGPTLRGS</sequence>
<dbReference type="Proteomes" id="UP000249723">
    <property type="component" value="Unassembled WGS sequence"/>
</dbReference>
<evidence type="ECO:0000256" key="1">
    <source>
        <dbReference type="SAM" id="SignalP"/>
    </source>
</evidence>
<accession>A0A2X0KX60</accession>
<protein>
    <submittedName>
        <fullName evidence="2">BZ3500_MvSof-1268-A1-R1_Chr7-1g09283 protein</fullName>
    </submittedName>
</protein>
<reference evidence="3" key="1">
    <citation type="submission" date="2016-10" db="EMBL/GenBank/DDBJ databases">
        <authorList>
            <person name="Jeantristanb JTB J.-T."/>
            <person name="Ricardo R."/>
        </authorList>
    </citation>
    <scope>NUCLEOTIDE SEQUENCE [LARGE SCALE GENOMIC DNA]</scope>
</reference>
<name>A0A2X0KX60_9BASI</name>
<dbReference type="EMBL" id="FMWP01000127">
    <property type="protein sequence ID" value="SDA03153.1"/>
    <property type="molecule type" value="Genomic_DNA"/>
</dbReference>
<keyword evidence="1" id="KW-0732">Signal</keyword>
<gene>
    <name evidence="2" type="ORF">BZ3500_MVSOF-1268-A1-R1_CHR7-1G09283</name>
</gene>
<organism evidence="2 3">
    <name type="scientific">Microbotryum saponariae</name>
    <dbReference type="NCBI Taxonomy" id="289078"/>
    <lineage>
        <taxon>Eukaryota</taxon>
        <taxon>Fungi</taxon>
        <taxon>Dikarya</taxon>
        <taxon>Basidiomycota</taxon>
        <taxon>Pucciniomycotina</taxon>
        <taxon>Microbotryomycetes</taxon>
        <taxon>Microbotryales</taxon>
        <taxon>Microbotryaceae</taxon>
        <taxon>Microbotryum</taxon>
    </lineage>
</organism>
<evidence type="ECO:0000313" key="2">
    <source>
        <dbReference type="EMBL" id="SDA03153.1"/>
    </source>
</evidence>